<dbReference type="InterPro" id="IPR010559">
    <property type="entry name" value="Sig_transdc_His_kin_internal"/>
</dbReference>
<dbReference type="PANTHER" id="PTHR34220:SF7">
    <property type="entry name" value="SENSOR HISTIDINE KINASE YPDA"/>
    <property type="match status" value="1"/>
</dbReference>
<feature type="transmembrane region" description="Helical" evidence="1">
    <location>
        <begin position="39"/>
        <end position="61"/>
    </location>
</feature>
<evidence type="ECO:0000313" key="4">
    <source>
        <dbReference type="Proteomes" id="UP001172083"/>
    </source>
</evidence>
<evidence type="ECO:0000313" key="3">
    <source>
        <dbReference type="EMBL" id="MDN5213577.1"/>
    </source>
</evidence>
<dbReference type="InterPro" id="IPR050640">
    <property type="entry name" value="Bact_2-comp_sensor_kinase"/>
</dbReference>
<evidence type="ECO:0000259" key="2">
    <source>
        <dbReference type="Pfam" id="PF06580"/>
    </source>
</evidence>
<feature type="transmembrane region" description="Helical" evidence="1">
    <location>
        <begin position="73"/>
        <end position="99"/>
    </location>
</feature>
<proteinExistence type="predicted"/>
<keyword evidence="3" id="KW-0808">Transferase</keyword>
<accession>A0ABT8L750</accession>
<protein>
    <submittedName>
        <fullName evidence="3">Histidine kinase</fullName>
    </submittedName>
</protein>
<keyword evidence="1" id="KW-0812">Transmembrane</keyword>
<evidence type="ECO:0000256" key="1">
    <source>
        <dbReference type="SAM" id="Phobius"/>
    </source>
</evidence>
<dbReference type="GO" id="GO:0016301">
    <property type="term" value="F:kinase activity"/>
    <property type="evidence" value="ECO:0007669"/>
    <property type="project" value="UniProtKB-KW"/>
</dbReference>
<keyword evidence="1" id="KW-0472">Membrane</keyword>
<gene>
    <name evidence="3" type="ORF">QQ020_16010</name>
</gene>
<dbReference type="Proteomes" id="UP001172083">
    <property type="component" value="Unassembled WGS sequence"/>
</dbReference>
<dbReference type="InterPro" id="IPR036890">
    <property type="entry name" value="HATPase_C_sf"/>
</dbReference>
<dbReference type="SUPFAM" id="SSF55874">
    <property type="entry name" value="ATPase domain of HSP90 chaperone/DNA topoisomerase II/histidine kinase"/>
    <property type="match status" value="1"/>
</dbReference>
<dbReference type="EMBL" id="JAUJEB010000003">
    <property type="protein sequence ID" value="MDN5213577.1"/>
    <property type="molecule type" value="Genomic_DNA"/>
</dbReference>
<dbReference type="Pfam" id="PF06580">
    <property type="entry name" value="His_kinase"/>
    <property type="match status" value="1"/>
</dbReference>
<comment type="caution">
    <text evidence="3">The sequence shown here is derived from an EMBL/GenBank/DDBJ whole genome shotgun (WGS) entry which is preliminary data.</text>
</comment>
<keyword evidence="4" id="KW-1185">Reference proteome</keyword>
<feature type="domain" description="Signal transduction histidine kinase internal region" evidence="2">
    <location>
        <begin position="161"/>
        <end position="240"/>
    </location>
</feature>
<reference evidence="3" key="1">
    <citation type="submission" date="2023-06" db="EMBL/GenBank/DDBJ databases">
        <title>Genomic of Agaribacillus aureum.</title>
        <authorList>
            <person name="Wang G."/>
        </authorList>
    </citation>
    <scope>NUCLEOTIDE SEQUENCE</scope>
    <source>
        <strain evidence="3">BMA12</strain>
    </source>
</reference>
<dbReference type="PANTHER" id="PTHR34220">
    <property type="entry name" value="SENSOR HISTIDINE KINASE YPDA"/>
    <property type="match status" value="1"/>
</dbReference>
<keyword evidence="3" id="KW-0418">Kinase</keyword>
<organism evidence="3 4">
    <name type="scientific">Agaribacillus aureus</name>
    <dbReference type="NCBI Taxonomy" id="3051825"/>
    <lineage>
        <taxon>Bacteria</taxon>
        <taxon>Pseudomonadati</taxon>
        <taxon>Bacteroidota</taxon>
        <taxon>Cytophagia</taxon>
        <taxon>Cytophagales</taxon>
        <taxon>Splendidivirgaceae</taxon>
        <taxon>Agaribacillus</taxon>
    </lineage>
</organism>
<feature type="transmembrane region" description="Helical" evidence="1">
    <location>
        <begin position="119"/>
        <end position="141"/>
    </location>
</feature>
<sequence length="348" mass="40445">MVNPILGKLRYLRNYLIIWALIIIAHILILHLFYEVDVLIGVVDSLIFNSLFCGLGLVCWYPVKYSNIDSQNFVTILTNHFAAAVLAIGAWLFFGEYILDKSFSKATEYLEFLSSSLPWRFVVGILYYLLIVLFYYMILYYNNLQERITQEVALKSLVQQAELKSLKAQINPHFIFNGLNSISALTITNPEMAQEMVIKLSGFLRYSINQDGNQKTTFDEELRNIDRYLDIEKIRFGDRLHFDKRTSYECLQKKLPNLILQPLFENVIKHGVHESIDEITVKLTSYCENGLLHITVSNNYDPESVVKRGDGIGLRNIRERLQLSYQRSDLLTIDQTENYFEVKLKIPQ</sequence>
<dbReference type="Gene3D" id="3.30.565.10">
    <property type="entry name" value="Histidine kinase-like ATPase, C-terminal domain"/>
    <property type="match status" value="1"/>
</dbReference>
<keyword evidence="1" id="KW-1133">Transmembrane helix</keyword>
<feature type="transmembrane region" description="Helical" evidence="1">
    <location>
        <begin position="12"/>
        <end position="33"/>
    </location>
</feature>
<name>A0ABT8L750_9BACT</name>